<evidence type="ECO:0000313" key="4">
    <source>
        <dbReference type="EMBL" id="ADN49872.1"/>
    </source>
</evidence>
<dbReference type="HOGENOM" id="CLU_009583_2_1_2"/>
<name>E1QUE6_VULDI</name>
<dbReference type="InterPro" id="IPR028098">
    <property type="entry name" value="Glyco_trans_4-like_N"/>
</dbReference>
<sequence>MRIIHIHHNYFPVVGGIEVTMNRLGLWQTKFGNEVYVLTGNINDGFKGDGILRVHRVPIIHIPNYREISIPINVPNELLKNADIIQGYNQNSLFTYIIERKAYEYGKPIITYLIAVDYLHNHYRLLMRTLGFKYQVYLTRRFIKLSRLLFVTNNYERELLMSRYGVDSAVIPHGIDDEYLEEPSRAWAFRNKYGITDEIFTYIGRLHWTKGIDMLIKAFKYVINKFDNIRLVLAGKGDRKYISYLSKLIDKLRLNGLVLMLGYINEDDKIALIDASRAVILPSRHAGESYPLIANETAARLKPLIATGIGSIPRLSMEHIVITELNETSIAEAMIKMLNSEYYKDYVDKAKKVRERLLRWSDVAKLTIKYYNEVIK</sequence>
<dbReference type="Proteomes" id="UP000006681">
    <property type="component" value="Chromosome"/>
</dbReference>
<proteinExistence type="predicted"/>
<dbReference type="AlphaFoldDB" id="E1QUE6"/>
<dbReference type="STRING" id="572478.Vdis_0472"/>
<feature type="domain" description="Glycosyltransferase subfamily 4-like N-terminal" evidence="3">
    <location>
        <begin position="14"/>
        <end position="178"/>
    </location>
</feature>
<dbReference type="Pfam" id="PF13439">
    <property type="entry name" value="Glyco_transf_4"/>
    <property type="match status" value="1"/>
</dbReference>
<evidence type="ECO:0000313" key="5">
    <source>
        <dbReference type="Proteomes" id="UP000006681"/>
    </source>
</evidence>
<dbReference type="CAZy" id="GT4">
    <property type="family name" value="Glycosyltransferase Family 4"/>
</dbReference>
<evidence type="ECO:0000256" key="1">
    <source>
        <dbReference type="ARBA" id="ARBA00022679"/>
    </source>
</evidence>
<dbReference type="PANTHER" id="PTHR46401:SF2">
    <property type="entry name" value="GLYCOSYLTRANSFERASE WBBK-RELATED"/>
    <property type="match status" value="1"/>
</dbReference>
<dbReference type="OrthoDB" id="132546at2157"/>
<dbReference type="Pfam" id="PF00534">
    <property type="entry name" value="Glycos_transf_1"/>
    <property type="match status" value="1"/>
</dbReference>
<dbReference type="RefSeq" id="WP_013335597.1">
    <property type="nucleotide sequence ID" value="NC_014537.1"/>
</dbReference>
<keyword evidence="5" id="KW-1185">Reference proteome</keyword>
<reference evidence="5" key="2">
    <citation type="journal article" date="2010" name="Stand. Genomic Sci.">
        <title>Complete genome sequence of Vulcanisaeta distributa type strain (IC-017T).</title>
        <authorList>
            <person name="Mavromatis K."/>
            <person name="Sikorski J."/>
            <person name="Pabst E."/>
            <person name="Teshima H."/>
            <person name="Lapidus A."/>
            <person name="Lucas S."/>
            <person name="Nolan M."/>
            <person name="Glavina Del Rio T."/>
            <person name="Cheng J."/>
            <person name="Bruce D."/>
            <person name="Goodwin L."/>
            <person name="Pitluck S."/>
            <person name="Liolios K."/>
            <person name="Ivanova N."/>
            <person name="Mikhailova N."/>
            <person name="Pati A."/>
            <person name="Chen A."/>
            <person name="Palaniappan K."/>
            <person name="Land M."/>
            <person name="Hauser L."/>
            <person name="Chang Y."/>
            <person name="Jeffries C."/>
            <person name="Rohde M."/>
            <person name="Spring S."/>
            <person name="Goker M."/>
            <person name="Wirth R."/>
            <person name="Woyke T."/>
            <person name="Bristow J."/>
            <person name="Eisen J."/>
            <person name="Markowitz V."/>
            <person name="Hugenholtz P."/>
            <person name="Klenk H."/>
            <person name="Kyrpides N."/>
        </authorList>
    </citation>
    <scope>NUCLEOTIDE SEQUENCE [LARGE SCALE GENOMIC DNA]</scope>
    <source>
        <strain evidence="5">DSM 14429 / JCM 11212 / NBRC 100878 / IC-017</strain>
    </source>
</reference>
<accession>E1QUE6</accession>
<dbReference type="eggNOG" id="arCOG01403">
    <property type="taxonomic scope" value="Archaea"/>
</dbReference>
<dbReference type="GeneID" id="9751390"/>
<keyword evidence="1 4" id="KW-0808">Transferase</keyword>
<dbReference type="GO" id="GO:0016757">
    <property type="term" value="F:glycosyltransferase activity"/>
    <property type="evidence" value="ECO:0007669"/>
    <property type="project" value="InterPro"/>
</dbReference>
<dbReference type="EMBL" id="CP002100">
    <property type="protein sequence ID" value="ADN49872.1"/>
    <property type="molecule type" value="Genomic_DNA"/>
</dbReference>
<dbReference type="SUPFAM" id="SSF53756">
    <property type="entry name" value="UDP-Glycosyltransferase/glycogen phosphorylase"/>
    <property type="match status" value="1"/>
</dbReference>
<evidence type="ECO:0000259" key="2">
    <source>
        <dbReference type="Pfam" id="PF00534"/>
    </source>
</evidence>
<dbReference type="InterPro" id="IPR001296">
    <property type="entry name" value="Glyco_trans_1"/>
</dbReference>
<evidence type="ECO:0000259" key="3">
    <source>
        <dbReference type="Pfam" id="PF13439"/>
    </source>
</evidence>
<organism evidence="4 5">
    <name type="scientific">Vulcanisaeta distributa (strain DSM 14429 / JCM 11212 / NBRC 100878 / IC-017)</name>
    <dbReference type="NCBI Taxonomy" id="572478"/>
    <lineage>
        <taxon>Archaea</taxon>
        <taxon>Thermoproteota</taxon>
        <taxon>Thermoprotei</taxon>
        <taxon>Thermoproteales</taxon>
        <taxon>Thermoproteaceae</taxon>
        <taxon>Vulcanisaeta</taxon>
    </lineage>
</organism>
<dbReference type="KEGG" id="vdi:Vdis_0472"/>
<dbReference type="CDD" id="cd03801">
    <property type="entry name" value="GT4_PimA-like"/>
    <property type="match status" value="1"/>
</dbReference>
<gene>
    <name evidence="4" type="ordered locus">Vdis_0472</name>
</gene>
<protein>
    <submittedName>
        <fullName evidence="4">Glycosyl transferase group 1</fullName>
    </submittedName>
</protein>
<dbReference type="Gene3D" id="3.40.50.2000">
    <property type="entry name" value="Glycogen Phosphorylase B"/>
    <property type="match status" value="2"/>
</dbReference>
<reference evidence="4 5" key="1">
    <citation type="journal article" date="2010" name="Stand. Genomic Sci.">
        <title>Complete genome sequence of Vulcanisaeta distributa type strain (IC-017).</title>
        <authorList>
            <person name="Mavromatis K."/>
            <person name="Sikorski J."/>
            <person name="Pabst E."/>
            <person name="Teshima H."/>
            <person name="Lapidus A."/>
            <person name="Lucas S."/>
            <person name="Nolan M."/>
            <person name="Glavina Del Rio T."/>
            <person name="Cheng J.F."/>
            <person name="Bruce D."/>
            <person name="Goodwin L."/>
            <person name="Pitluck S."/>
            <person name="Liolios K."/>
            <person name="Ivanova N."/>
            <person name="Mikhailova N."/>
            <person name="Pati A."/>
            <person name="Chen A."/>
            <person name="Palaniappan K."/>
            <person name="Land M."/>
            <person name="Hauser L."/>
            <person name="Chang Y.J."/>
            <person name="Jeffries C.D."/>
            <person name="Rohde M."/>
            <person name="Spring S."/>
            <person name="Goker M."/>
            <person name="Wirth R."/>
            <person name="Woyke T."/>
            <person name="Bristow J."/>
            <person name="Eisen J.A."/>
            <person name="Markowitz V."/>
            <person name="Hugenholtz P."/>
            <person name="Klenk H.P."/>
            <person name="Kyrpides N.C."/>
        </authorList>
    </citation>
    <scope>NUCLEOTIDE SEQUENCE [LARGE SCALE GENOMIC DNA]</scope>
    <source>
        <strain evidence="5">DSM 14429 / JCM 11212 / NBRC 100878 / IC-017</strain>
    </source>
</reference>
<dbReference type="PANTHER" id="PTHR46401">
    <property type="entry name" value="GLYCOSYLTRANSFERASE WBBK-RELATED"/>
    <property type="match status" value="1"/>
</dbReference>
<feature type="domain" description="Glycosyl transferase family 1" evidence="2">
    <location>
        <begin position="189"/>
        <end position="352"/>
    </location>
</feature>